<dbReference type="InterPro" id="IPR036894">
    <property type="entry name" value="YbaB-like_sf"/>
</dbReference>
<name>A0ABW1B7G4_9ACTN</name>
<comment type="caution">
    <text evidence="3">The sequence shown here is derived from an EMBL/GenBank/DDBJ whole genome shotgun (WGS) entry which is preliminary data.</text>
</comment>
<sequence length="160" mass="17682">MNDEQGVERALEPLEKRLEKAMAELQAAQEAVARTERELRQASFAVLSSDRAVRATVGPQGELTGIEFLENKYRDMSPQELAASVLEAASAARLKMNRHVMKAMAPFTEPSAEVPELKGFELDWERIFGPAVLEEDGEDTAHGDRATPVWRDALGDDGED</sequence>
<evidence type="ECO:0000256" key="1">
    <source>
        <dbReference type="SAM" id="Coils"/>
    </source>
</evidence>
<accession>A0ABW1B7G4</accession>
<dbReference type="Gene3D" id="3.30.1310.10">
    <property type="entry name" value="Nucleoid-associated protein YbaB-like domain"/>
    <property type="match status" value="1"/>
</dbReference>
<dbReference type="SUPFAM" id="SSF82607">
    <property type="entry name" value="YbaB-like"/>
    <property type="match status" value="1"/>
</dbReference>
<dbReference type="Pfam" id="PF02575">
    <property type="entry name" value="YbaB_DNA_bd"/>
    <property type="match status" value="1"/>
</dbReference>
<feature type="coiled-coil region" evidence="1">
    <location>
        <begin position="11"/>
        <end position="45"/>
    </location>
</feature>
<keyword evidence="1" id="KW-0175">Coiled coil</keyword>
<reference evidence="4" key="1">
    <citation type="journal article" date="2019" name="Int. J. Syst. Evol. Microbiol.">
        <title>The Global Catalogue of Microorganisms (GCM) 10K type strain sequencing project: providing services to taxonomists for standard genome sequencing and annotation.</title>
        <authorList>
            <consortium name="The Broad Institute Genomics Platform"/>
            <consortium name="The Broad Institute Genome Sequencing Center for Infectious Disease"/>
            <person name="Wu L."/>
            <person name="Ma J."/>
        </authorList>
    </citation>
    <scope>NUCLEOTIDE SEQUENCE [LARGE SCALE GENOMIC DNA]</scope>
    <source>
        <strain evidence="4">JCM 9918</strain>
    </source>
</reference>
<feature type="region of interest" description="Disordered" evidence="2">
    <location>
        <begin position="133"/>
        <end position="160"/>
    </location>
</feature>
<organism evidence="3 4">
    <name type="scientific">Streptomyces heilongjiangensis</name>
    <dbReference type="NCBI Taxonomy" id="945052"/>
    <lineage>
        <taxon>Bacteria</taxon>
        <taxon>Bacillati</taxon>
        <taxon>Actinomycetota</taxon>
        <taxon>Actinomycetes</taxon>
        <taxon>Kitasatosporales</taxon>
        <taxon>Streptomycetaceae</taxon>
        <taxon>Streptomyces</taxon>
    </lineage>
</organism>
<dbReference type="EMBL" id="JBHSNZ010000009">
    <property type="protein sequence ID" value="MFC5808912.1"/>
    <property type="molecule type" value="Genomic_DNA"/>
</dbReference>
<keyword evidence="4" id="KW-1185">Reference proteome</keyword>
<dbReference type="Proteomes" id="UP001596112">
    <property type="component" value="Unassembled WGS sequence"/>
</dbReference>
<evidence type="ECO:0000313" key="3">
    <source>
        <dbReference type="EMBL" id="MFC5808912.1"/>
    </source>
</evidence>
<proteinExistence type="predicted"/>
<protein>
    <submittedName>
        <fullName evidence="3">YbaB/EbfC family nucleoid-associated protein</fullName>
    </submittedName>
</protein>
<evidence type="ECO:0000256" key="2">
    <source>
        <dbReference type="SAM" id="MobiDB-lite"/>
    </source>
</evidence>
<evidence type="ECO:0000313" key="4">
    <source>
        <dbReference type="Proteomes" id="UP001596112"/>
    </source>
</evidence>
<dbReference type="InterPro" id="IPR004401">
    <property type="entry name" value="YbaB/EbfC"/>
</dbReference>
<dbReference type="RefSeq" id="WP_272173183.1">
    <property type="nucleotide sequence ID" value="NZ_JAQOSL010000084.1"/>
</dbReference>
<gene>
    <name evidence="3" type="ORF">ACFQGO_15615</name>
</gene>